<dbReference type="Pfam" id="PF13520">
    <property type="entry name" value="AA_permease_2"/>
    <property type="match status" value="1"/>
</dbReference>
<organism evidence="15 16">
    <name type="scientific">Pygocentrus nattereri</name>
    <name type="common">Red-bellied piranha</name>
    <dbReference type="NCBI Taxonomy" id="42514"/>
    <lineage>
        <taxon>Eukaryota</taxon>
        <taxon>Metazoa</taxon>
        <taxon>Chordata</taxon>
        <taxon>Craniata</taxon>
        <taxon>Vertebrata</taxon>
        <taxon>Euteleostomi</taxon>
        <taxon>Actinopterygii</taxon>
        <taxon>Neopterygii</taxon>
        <taxon>Teleostei</taxon>
        <taxon>Ostariophysi</taxon>
        <taxon>Characiformes</taxon>
        <taxon>Characoidei</taxon>
        <taxon>Pygocentrus</taxon>
    </lineage>
</organism>
<evidence type="ECO:0000256" key="13">
    <source>
        <dbReference type="SAM" id="Phobius"/>
    </source>
</evidence>
<feature type="transmembrane region" description="Helical" evidence="13">
    <location>
        <begin position="382"/>
        <end position="401"/>
    </location>
</feature>
<evidence type="ECO:0000256" key="3">
    <source>
        <dbReference type="ARBA" id="ARBA00022448"/>
    </source>
</evidence>
<name>A0AAR2M2V7_PYGNA</name>
<dbReference type="PANTHER" id="PTHR43243:SF20">
    <property type="entry name" value="CATIONIC AMINO ACID TRANSPORTER 3"/>
    <property type="match status" value="1"/>
</dbReference>
<feature type="transmembrane region" description="Helical" evidence="13">
    <location>
        <begin position="245"/>
        <end position="265"/>
    </location>
</feature>
<evidence type="ECO:0000313" key="16">
    <source>
        <dbReference type="Proteomes" id="UP001501920"/>
    </source>
</evidence>
<reference evidence="15" key="3">
    <citation type="submission" date="2025-09" db="UniProtKB">
        <authorList>
            <consortium name="Ensembl"/>
        </authorList>
    </citation>
    <scope>IDENTIFICATION</scope>
</reference>
<keyword evidence="7 13" id="KW-1133">Transmembrane helix</keyword>
<comment type="subcellular location">
    <subcellularLocation>
        <location evidence="1">Cell membrane</location>
        <topology evidence="1">Multi-pass membrane protein</topology>
    </subcellularLocation>
</comment>
<sequence>VIKRSELAVLGKMLVRRRVLDTSEEENRFARCLSTLDLIALGVGATLGAGVYVLAGQVAREKAGPAIVLSFLIAALSSVLAGLCYAEFGARVPKTGSAYLYSYVTVGEIWAFITGWNLILSYVIGTASVARAWSSTFDNLVEQKISTFFNNSMAIPDTGGVLAQYPDLFALILILLLTGLLAFGVSESALVNKIFTGINLVVLGFVIISGFVKGDIANWNLTLENIKNNRSPLVTEGIDFGTGGFAPFGFSGILSGAATCFYAFVGFDCIATTSEEAKNPQRSIPIGIVASLLICFVAYFGVSAALTLMMPYYILDTKSPLPEAFKYVQWDPARYIVAVGSLCALSTSLLGSMFPMPRVIFAMAEDGLLFRFLSRMHKKTKTPVLATIVSGVVAALMAFLFDLDALVDLMSIGTLLAYTLVAVCVLILSLCLFLTLAGVLFTLLCIVLALWGDNVVEGQPVWVTVVVSLVVLSSICVLVIWRQPQSNEAITFKVPLLPVLPLVSIFVNIYLMMQLDGRTWIRFTVWMVIGFLIYFAYGIRNSSSAEKRSPRNSEPIL</sequence>
<evidence type="ECO:0000256" key="12">
    <source>
        <dbReference type="ARBA" id="ARBA00034450"/>
    </source>
</evidence>
<evidence type="ECO:0000256" key="7">
    <source>
        <dbReference type="ARBA" id="ARBA00022989"/>
    </source>
</evidence>
<reference evidence="15 16" key="1">
    <citation type="submission" date="2020-10" db="EMBL/GenBank/DDBJ databases">
        <title>Pygocentrus nattereri (red-bellied piranha) genome, fPygNat1, primary haplotype.</title>
        <authorList>
            <person name="Myers G."/>
            <person name="Meyer A."/>
            <person name="Karagic N."/>
            <person name="Pippel M."/>
            <person name="Winkler S."/>
            <person name="Tracey A."/>
            <person name="Wood J."/>
            <person name="Formenti G."/>
            <person name="Howe K."/>
            <person name="Fedrigo O."/>
            <person name="Jarvis E.D."/>
        </authorList>
    </citation>
    <scope>NUCLEOTIDE SEQUENCE [LARGE SCALE GENOMIC DNA]</scope>
</reference>
<keyword evidence="3" id="KW-0813">Transport</keyword>
<feature type="transmembrane region" description="Helical" evidence="13">
    <location>
        <begin position="519"/>
        <end position="539"/>
    </location>
</feature>
<dbReference type="AlphaFoldDB" id="A0AAR2M2V7"/>
<keyword evidence="5 13" id="KW-0812">Transmembrane</keyword>
<evidence type="ECO:0000256" key="9">
    <source>
        <dbReference type="ARBA" id="ARBA00023180"/>
    </source>
</evidence>
<reference evidence="15" key="2">
    <citation type="submission" date="2025-08" db="UniProtKB">
        <authorList>
            <consortium name="Ensembl"/>
        </authorList>
    </citation>
    <scope>IDENTIFICATION</scope>
</reference>
<evidence type="ECO:0000256" key="6">
    <source>
        <dbReference type="ARBA" id="ARBA00022970"/>
    </source>
</evidence>
<comment type="catalytic activity">
    <reaction evidence="10">
        <text>L-lysine(in) = L-lysine(out)</text>
        <dbReference type="Rhea" id="RHEA:70935"/>
        <dbReference type="ChEBI" id="CHEBI:32551"/>
    </reaction>
</comment>
<evidence type="ECO:0000256" key="11">
    <source>
        <dbReference type="ARBA" id="ARBA00034423"/>
    </source>
</evidence>
<dbReference type="Gene3D" id="1.20.1740.10">
    <property type="entry name" value="Amino acid/polyamine transporter I"/>
    <property type="match status" value="1"/>
</dbReference>
<dbReference type="Proteomes" id="UP001501920">
    <property type="component" value="Chromosome 8"/>
</dbReference>
<evidence type="ECO:0000256" key="8">
    <source>
        <dbReference type="ARBA" id="ARBA00023136"/>
    </source>
</evidence>
<dbReference type="Pfam" id="PF13906">
    <property type="entry name" value="AA_permease_C"/>
    <property type="match status" value="1"/>
</dbReference>
<protein>
    <recommendedName>
        <fullName evidence="14">Cationic amino acid transporter C-terminal domain-containing protein</fullName>
    </recommendedName>
</protein>
<evidence type="ECO:0000256" key="1">
    <source>
        <dbReference type="ARBA" id="ARBA00004651"/>
    </source>
</evidence>
<evidence type="ECO:0000256" key="4">
    <source>
        <dbReference type="ARBA" id="ARBA00022475"/>
    </source>
</evidence>
<dbReference type="GO" id="GO:0005886">
    <property type="term" value="C:plasma membrane"/>
    <property type="evidence" value="ECO:0007669"/>
    <property type="project" value="UniProtKB-SubCell"/>
</dbReference>
<keyword evidence="16" id="KW-1185">Reference proteome</keyword>
<dbReference type="FunFam" id="1.20.1740.10:FF:000050">
    <property type="entry name" value="MGC157082 protein"/>
    <property type="match status" value="1"/>
</dbReference>
<feature type="transmembrane region" description="Helical" evidence="13">
    <location>
        <begin position="463"/>
        <end position="482"/>
    </location>
</feature>
<evidence type="ECO:0000313" key="15">
    <source>
        <dbReference type="Ensembl" id="ENSPNAP00000081272.1"/>
    </source>
</evidence>
<feature type="transmembrane region" description="Helical" evidence="13">
    <location>
        <begin position="100"/>
        <end position="124"/>
    </location>
</feature>
<dbReference type="InterPro" id="IPR029485">
    <property type="entry name" value="CAT_C"/>
</dbReference>
<dbReference type="NCBIfam" id="TIGR00906">
    <property type="entry name" value="2A0303"/>
    <property type="match status" value="1"/>
</dbReference>
<comment type="similarity">
    <text evidence="2">Belongs to the amino acid-polyamine-organocation (APC) superfamily. Cationic amino acid transporter (CAT) (TC 2.A.3.3) family.</text>
</comment>
<feature type="transmembrane region" description="Helical" evidence="13">
    <location>
        <begin position="194"/>
        <end position="212"/>
    </location>
</feature>
<dbReference type="FunFam" id="1.20.1740.10:FF:000024">
    <property type="entry name" value="High affinity cationic amino acid transporter 1"/>
    <property type="match status" value="1"/>
</dbReference>
<evidence type="ECO:0000256" key="5">
    <source>
        <dbReference type="ARBA" id="ARBA00022692"/>
    </source>
</evidence>
<feature type="transmembrane region" description="Helical" evidence="13">
    <location>
        <begin position="335"/>
        <end position="361"/>
    </location>
</feature>
<dbReference type="Ensembl" id="ENSPNAT00000077183.1">
    <property type="protein sequence ID" value="ENSPNAP00000081272.1"/>
    <property type="gene ID" value="ENSPNAG00000020294.2"/>
</dbReference>
<keyword evidence="9" id="KW-0325">Glycoprotein</keyword>
<keyword evidence="8 13" id="KW-0472">Membrane</keyword>
<proteinExistence type="inferred from homology"/>
<feature type="transmembrane region" description="Helical" evidence="13">
    <location>
        <begin position="38"/>
        <end position="55"/>
    </location>
</feature>
<feature type="transmembrane region" description="Helical" evidence="13">
    <location>
        <begin position="168"/>
        <end position="185"/>
    </location>
</feature>
<feature type="domain" description="Cationic amino acid transporter C-terminal" evidence="14">
    <location>
        <begin position="492"/>
        <end position="542"/>
    </location>
</feature>
<keyword evidence="6" id="KW-0029">Amino-acid transport</keyword>
<feature type="transmembrane region" description="Helical" evidence="13">
    <location>
        <begin position="286"/>
        <end position="315"/>
    </location>
</feature>
<accession>A0AAR2M2V7</accession>
<comment type="catalytic activity">
    <reaction evidence="12">
        <text>L-ornithine(in) = L-ornithine(out)</text>
        <dbReference type="Rhea" id="RHEA:71199"/>
        <dbReference type="ChEBI" id="CHEBI:46911"/>
    </reaction>
</comment>
<dbReference type="InterPro" id="IPR004755">
    <property type="entry name" value="Cat_AA_permease"/>
</dbReference>
<dbReference type="PANTHER" id="PTHR43243">
    <property type="entry name" value="INNER MEMBRANE TRANSPORTER YGJI-RELATED"/>
    <property type="match status" value="1"/>
</dbReference>
<evidence type="ECO:0000256" key="2">
    <source>
        <dbReference type="ARBA" id="ARBA00008572"/>
    </source>
</evidence>
<feature type="transmembrane region" description="Helical" evidence="13">
    <location>
        <begin position="407"/>
        <end position="428"/>
    </location>
</feature>
<evidence type="ECO:0000256" key="10">
    <source>
        <dbReference type="ARBA" id="ARBA00034422"/>
    </source>
</evidence>
<dbReference type="PIRSF" id="PIRSF006060">
    <property type="entry name" value="AA_transporter"/>
    <property type="match status" value="1"/>
</dbReference>
<evidence type="ECO:0000259" key="14">
    <source>
        <dbReference type="Pfam" id="PF13906"/>
    </source>
</evidence>
<feature type="transmembrane region" description="Helical" evidence="13">
    <location>
        <begin position="433"/>
        <end position="451"/>
    </location>
</feature>
<feature type="transmembrane region" description="Helical" evidence="13">
    <location>
        <begin position="67"/>
        <end position="88"/>
    </location>
</feature>
<dbReference type="InterPro" id="IPR002293">
    <property type="entry name" value="AA/rel_permease1"/>
</dbReference>
<dbReference type="GO" id="GO:0061459">
    <property type="term" value="F:L-arginine transmembrane transporter activity"/>
    <property type="evidence" value="ECO:0007669"/>
    <property type="project" value="UniProtKB-ARBA"/>
</dbReference>
<dbReference type="GeneTree" id="ENSGT00940000154651"/>
<keyword evidence="4" id="KW-1003">Cell membrane</keyword>
<comment type="catalytic activity">
    <reaction evidence="11">
        <text>L-arginine(in) = L-arginine(out)</text>
        <dbReference type="Rhea" id="RHEA:32143"/>
        <dbReference type="ChEBI" id="CHEBI:32682"/>
    </reaction>
</comment>
<feature type="transmembrane region" description="Helical" evidence="13">
    <location>
        <begin position="494"/>
        <end position="513"/>
    </location>
</feature>